<evidence type="ECO:0000313" key="5">
    <source>
        <dbReference type="Proteomes" id="UP000319804"/>
    </source>
</evidence>
<dbReference type="Pfam" id="PF00239">
    <property type="entry name" value="Resolvase"/>
    <property type="match status" value="1"/>
</dbReference>
<dbReference type="InterPro" id="IPR050639">
    <property type="entry name" value="SSR_resolvase"/>
</dbReference>
<comment type="caution">
    <text evidence="4">The sequence shown here is derived from an EMBL/GenBank/DDBJ whole genome shotgun (WGS) entry which is preliminary data.</text>
</comment>
<gene>
    <name evidence="4" type="ORF">FHX68_1389</name>
</gene>
<dbReference type="InterPro" id="IPR036162">
    <property type="entry name" value="Resolvase-like_N_sf"/>
</dbReference>
<dbReference type="PANTHER" id="PTHR30461:SF2">
    <property type="entry name" value="SERINE RECOMBINASE PINE-RELATED"/>
    <property type="match status" value="1"/>
</dbReference>
<evidence type="ECO:0000313" key="4">
    <source>
        <dbReference type="EMBL" id="TQM98691.1"/>
    </source>
</evidence>
<dbReference type="GO" id="GO:0003677">
    <property type="term" value="F:DNA binding"/>
    <property type="evidence" value="ECO:0007669"/>
    <property type="project" value="UniProtKB-KW"/>
</dbReference>
<name>A0A4Y3URZ3_9MICO</name>
<dbReference type="EMBL" id="VFPS01000002">
    <property type="protein sequence ID" value="TQM98691.1"/>
    <property type="molecule type" value="Genomic_DNA"/>
</dbReference>
<organism evidence="4 5">
    <name type="scientific">Microbacterium lacticum</name>
    <dbReference type="NCBI Taxonomy" id="33885"/>
    <lineage>
        <taxon>Bacteria</taxon>
        <taxon>Bacillati</taxon>
        <taxon>Actinomycetota</taxon>
        <taxon>Actinomycetes</taxon>
        <taxon>Micrococcales</taxon>
        <taxon>Microbacteriaceae</taxon>
        <taxon>Microbacterium</taxon>
    </lineage>
</organism>
<evidence type="ECO:0000256" key="1">
    <source>
        <dbReference type="ARBA" id="ARBA00023125"/>
    </source>
</evidence>
<reference evidence="4 5" key="1">
    <citation type="submission" date="2019-06" db="EMBL/GenBank/DDBJ databases">
        <title>Sequencing the genomes of 1000 actinobacteria strains.</title>
        <authorList>
            <person name="Klenk H.-P."/>
        </authorList>
    </citation>
    <scope>NUCLEOTIDE SEQUENCE [LARGE SCALE GENOMIC DNA]</scope>
    <source>
        <strain evidence="4 5">DSM 20427</strain>
    </source>
</reference>
<dbReference type="AlphaFoldDB" id="A0A4Y3URZ3"/>
<dbReference type="PANTHER" id="PTHR30461">
    <property type="entry name" value="DNA-INVERTASE FROM LAMBDOID PROPHAGE"/>
    <property type="match status" value="1"/>
</dbReference>
<keyword evidence="1" id="KW-0238">DNA-binding</keyword>
<protein>
    <submittedName>
        <fullName evidence="4">Resolvase-like protein</fullName>
    </submittedName>
</protein>
<dbReference type="GO" id="GO:0000150">
    <property type="term" value="F:DNA strand exchange activity"/>
    <property type="evidence" value="ECO:0007669"/>
    <property type="project" value="InterPro"/>
</dbReference>
<keyword evidence="5" id="KW-1185">Reference proteome</keyword>
<dbReference type="OrthoDB" id="4807504at2"/>
<dbReference type="CDD" id="cd00338">
    <property type="entry name" value="Ser_Recombinase"/>
    <property type="match status" value="1"/>
</dbReference>
<evidence type="ECO:0000256" key="2">
    <source>
        <dbReference type="ARBA" id="ARBA00023172"/>
    </source>
</evidence>
<evidence type="ECO:0000259" key="3">
    <source>
        <dbReference type="SMART" id="SM00857"/>
    </source>
</evidence>
<dbReference type="SUPFAM" id="SSF53041">
    <property type="entry name" value="Resolvase-like"/>
    <property type="match status" value="1"/>
</dbReference>
<accession>A0A4Y3URZ3</accession>
<dbReference type="SMART" id="SM00857">
    <property type="entry name" value="Resolvase"/>
    <property type="match status" value="1"/>
</dbReference>
<feature type="domain" description="Resolvase/invertase-type recombinase catalytic" evidence="3">
    <location>
        <begin position="3"/>
        <end position="126"/>
    </location>
</feature>
<dbReference type="Proteomes" id="UP000319804">
    <property type="component" value="Unassembled WGS sequence"/>
</dbReference>
<dbReference type="InterPro" id="IPR006119">
    <property type="entry name" value="Resolv_N"/>
</dbReference>
<keyword evidence="2" id="KW-0233">DNA recombination</keyword>
<dbReference type="Gene3D" id="3.40.50.1390">
    <property type="entry name" value="Resolvase, N-terminal catalytic domain"/>
    <property type="match status" value="1"/>
</dbReference>
<sequence>MTAVTYRRSATQNPSWLESQEAECRTYAREHGLTITDTFTNIGRTGDGLADLLEATQSDSVDAVIVNDLARLGTRTTDHLTTVQRLHDAGVEIHVAKERATSQRDGLLVGVMQAYVETDTRLVGDSSRED</sequence>
<dbReference type="RefSeq" id="WP_141381423.1">
    <property type="nucleotide sequence ID" value="NZ_BJNA01000072.1"/>
</dbReference>
<proteinExistence type="predicted"/>